<reference evidence="1 2" key="1">
    <citation type="submission" date="2020-09" db="EMBL/GenBank/DDBJ databases">
        <title>Complete genome sequence of an Arctic sea ice bacterium Marinomonas arctica BSI20414.</title>
        <authorList>
            <person name="Liao L."/>
            <person name="Chen B."/>
        </authorList>
    </citation>
    <scope>NUCLEOTIDE SEQUENCE [LARGE SCALE GENOMIC DNA]</scope>
    <source>
        <strain evidence="1 2">BSI20414</strain>
    </source>
</reference>
<dbReference type="Proteomes" id="UP000516370">
    <property type="component" value="Chromosome"/>
</dbReference>
<dbReference type="RefSeq" id="WP_111608734.1">
    <property type="nucleotide sequence ID" value="NZ_BMLJ01000020.1"/>
</dbReference>
<dbReference type="EMBL" id="CP061081">
    <property type="protein sequence ID" value="QNT04516.1"/>
    <property type="molecule type" value="Genomic_DNA"/>
</dbReference>
<dbReference type="AlphaFoldDB" id="A0A7H1J200"/>
<organism evidence="1 2">
    <name type="scientific">Marinomonas arctica</name>
    <dbReference type="NCBI Taxonomy" id="383750"/>
    <lineage>
        <taxon>Bacteria</taxon>
        <taxon>Pseudomonadati</taxon>
        <taxon>Pseudomonadota</taxon>
        <taxon>Gammaproteobacteria</taxon>
        <taxon>Oceanospirillales</taxon>
        <taxon>Oceanospirillaceae</taxon>
        <taxon>Marinomonas</taxon>
    </lineage>
</organism>
<accession>A0A7H1J200</accession>
<dbReference type="OrthoDB" id="1491749at2"/>
<proteinExistence type="predicted"/>
<dbReference type="KEGG" id="mard:IBG28_12370"/>
<sequence length="288" mass="31664">MTLAIVWRENGTIKALSDSRITLSETKCFDRGIKIVTVPISVISAADTNTGNSELMFSSAYGFIYAGSTLNAYLTKELVSDFMSNIQPIGEHSVSFDTICQAIEHFSTHISKELCFQTAEKGIVEFVLTGVCPDSKLIKAAKFSLSSGEDGIEVNYNSVLDQDGQIEILGDGRRYVEDKINGKPSNEYISLIEEVIANESAKTVGGVIQYGALQDGVFKVSGRIVQKMVGSTLVNEYLIRGVDLNQTYKFLHNLGIHVRYSFIQDRQIDQCTINKAISDHYAGKSSND</sequence>
<evidence type="ECO:0000313" key="1">
    <source>
        <dbReference type="EMBL" id="QNT04516.1"/>
    </source>
</evidence>
<name>A0A7H1J200_9GAMM</name>
<gene>
    <name evidence="1" type="ORF">IBG28_12370</name>
</gene>
<keyword evidence="2" id="KW-1185">Reference proteome</keyword>
<evidence type="ECO:0000313" key="2">
    <source>
        <dbReference type="Proteomes" id="UP000516370"/>
    </source>
</evidence>
<protein>
    <submittedName>
        <fullName evidence="1">Uncharacterized protein</fullName>
    </submittedName>
</protein>